<dbReference type="Proteomes" id="UP000034846">
    <property type="component" value="Unassembled WGS sequence"/>
</dbReference>
<name>A0A0G1XIL8_9BACT</name>
<organism evidence="1 2">
    <name type="scientific">Candidatus Uhrbacteria bacterium GW2011_GWD2_52_7</name>
    <dbReference type="NCBI Taxonomy" id="1618989"/>
    <lineage>
        <taxon>Bacteria</taxon>
        <taxon>Candidatus Uhriibacteriota</taxon>
    </lineage>
</organism>
<proteinExistence type="predicted"/>
<dbReference type="EMBL" id="LCRD01000003">
    <property type="protein sequence ID" value="KKW30796.1"/>
    <property type="molecule type" value="Genomic_DNA"/>
</dbReference>
<gene>
    <name evidence="1" type="ORF">UY72_C0003G0025</name>
</gene>
<evidence type="ECO:0000313" key="2">
    <source>
        <dbReference type="Proteomes" id="UP000034846"/>
    </source>
</evidence>
<sequence>MRIASVRSFLLDSDSFGHLQATLESRRLDVARVEELLDLTDAVLDDQLPLDQMPALIAQAFGVEEKVANEIAADVAGYRLYPLRDFIEGVPEHIVKWGKRVEDYPQKRVGKTRITPDRLAGELAEKHALEFSDVLVKRMGFLIKAYFDGSKTRESTLTFFSRPPSIGGLGASGEKSQEVLNDVDGMRSGIEIVEREEELQDEAPAVANVALPVEEPVAVMQVAEPDDEANLPEISPSHELAAEVPVISGNVVRASQETVPVPDADASKAARRVEVAAAPARGKLEDAVSMSIEAAAATLQTKRIPKKAFADIARAAIRGVRDLYQTRELFERDFGVADA</sequence>
<comment type="caution">
    <text evidence="1">The sequence shown here is derived from an EMBL/GenBank/DDBJ whole genome shotgun (WGS) entry which is preliminary data.</text>
</comment>
<reference evidence="1 2" key="1">
    <citation type="journal article" date="2015" name="Nature">
        <title>rRNA introns, odd ribosomes, and small enigmatic genomes across a large radiation of phyla.</title>
        <authorList>
            <person name="Brown C.T."/>
            <person name="Hug L.A."/>
            <person name="Thomas B.C."/>
            <person name="Sharon I."/>
            <person name="Castelle C.J."/>
            <person name="Singh A."/>
            <person name="Wilkins M.J."/>
            <person name="Williams K.H."/>
            <person name="Banfield J.F."/>
        </authorList>
    </citation>
    <scope>NUCLEOTIDE SEQUENCE [LARGE SCALE GENOMIC DNA]</scope>
</reference>
<evidence type="ECO:0000313" key="1">
    <source>
        <dbReference type="EMBL" id="KKW30796.1"/>
    </source>
</evidence>
<accession>A0A0G1XIL8</accession>
<protein>
    <submittedName>
        <fullName evidence="1">Uncharacterized protein</fullName>
    </submittedName>
</protein>
<feature type="non-terminal residue" evidence="1">
    <location>
        <position position="339"/>
    </location>
</feature>
<dbReference type="AlphaFoldDB" id="A0A0G1XIL8"/>